<accession>A0ABM9XYM7</accession>
<proteinExistence type="predicted"/>
<gene>
    <name evidence="1" type="ORF">yberc0001_10770</name>
</gene>
<dbReference type="Proteomes" id="UP000010319">
    <property type="component" value="Unassembled WGS sequence"/>
</dbReference>
<protein>
    <submittedName>
        <fullName evidence="1">Uncharacterized protein</fullName>
    </submittedName>
</protein>
<sequence length="49" mass="5667">MFGYRLTENSGRRELLHLLFILTGEYLVKNANKIVMPDQAVVWRKSSNG</sequence>
<name>A0ABM9XYM7_YERBE</name>
<reference evidence="1" key="1">
    <citation type="submission" date="2008-12" db="EMBL/GenBank/DDBJ databases">
        <title>Annotation of the Yersinia bercovieri ATCC 43970 genome.</title>
        <authorList>
            <person name="Read T.D."/>
            <person name="Akmal A."/>
            <person name="Bishop-Lilly K."/>
            <person name="Chen P.E."/>
            <person name="Cook C."/>
            <person name="Kiley M.P."/>
            <person name="Lentz S."/>
            <person name="Mateczun A."/>
            <person name="Nagarajan N."/>
            <person name="Nolan N."/>
            <person name="Osborne B.I."/>
            <person name="Pop M."/>
            <person name="Sozhamannan S."/>
            <person name="Stewart A.C."/>
            <person name="Sulakvelidze A."/>
            <person name="Thomason B."/>
            <person name="Willner K."/>
            <person name="Zwick M.E."/>
        </authorList>
    </citation>
    <scope>NUCLEOTIDE SEQUENCE [LARGE SCALE GENOMIC DNA]</scope>
    <source>
        <strain evidence="1">ATCC 43970</strain>
    </source>
</reference>
<organism evidence="1 2">
    <name type="scientific">Yersinia bercovieri ATCC 43970</name>
    <dbReference type="NCBI Taxonomy" id="349968"/>
    <lineage>
        <taxon>Bacteria</taxon>
        <taxon>Pseudomonadati</taxon>
        <taxon>Pseudomonadota</taxon>
        <taxon>Gammaproteobacteria</taxon>
        <taxon>Enterobacterales</taxon>
        <taxon>Yersiniaceae</taxon>
        <taxon>Yersinia</taxon>
    </lineage>
</organism>
<evidence type="ECO:0000313" key="2">
    <source>
        <dbReference type="Proteomes" id="UP000010319"/>
    </source>
</evidence>
<evidence type="ECO:0000313" key="1">
    <source>
        <dbReference type="EMBL" id="EEQ06518.1"/>
    </source>
</evidence>
<keyword evidence="2" id="KW-1185">Reference proteome</keyword>
<dbReference type="EMBL" id="AALC02000025">
    <property type="protein sequence ID" value="EEQ06518.1"/>
    <property type="molecule type" value="Genomic_DNA"/>
</dbReference>
<comment type="caution">
    <text evidence="1">The sequence shown here is derived from an EMBL/GenBank/DDBJ whole genome shotgun (WGS) entry which is preliminary data.</text>
</comment>